<evidence type="ECO:0000256" key="1">
    <source>
        <dbReference type="SAM" id="MobiDB-lite"/>
    </source>
</evidence>
<reference evidence="2 3" key="1">
    <citation type="submission" date="2024-01" db="EMBL/GenBank/DDBJ databases">
        <title>A draft genome for the cacao thread blight pathogen Marasmiellus scandens.</title>
        <authorList>
            <person name="Baruah I.K."/>
            <person name="Leung J."/>
            <person name="Bukari Y."/>
            <person name="Amoako-Attah I."/>
            <person name="Meinhardt L.W."/>
            <person name="Bailey B.A."/>
            <person name="Cohen S.P."/>
        </authorList>
    </citation>
    <scope>NUCLEOTIDE SEQUENCE [LARGE SCALE GENOMIC DNA]</scope>
    <source>
        <strain evidence="2 3">GH-19</strain>
    </source>
</reference>
<gene>
    <name evidence="2" type="ORF">VKT23_008203</name>
</gene>
<keyword evidence="3" id="KW-1185">Reference proteome</keyword>
<proteinExistence type="predicted"/>
<feature type="region of interest" description="Disordered" evidence="1">
    <location>
        <begin position="1"/>
        <end position="25"/>
    </location>
</feature>
<protein>
    <submittedName>
        <fullName evidence="2">Uncharacterized protein</fullName>
    </submittedName>
</protein>
<accession>A0ABR1JI58</accession>
<dbReference type="Proteomes" id="UP001498398">
    <property type="component" value="Unassembled WGS sequence"/>
</dbReference>
<organism evidence="2 3">
    <name type="scientific">Marasmiellus scandens</name>
    <dbReference type="NCBI Taxonomy" id="2682957"/>
    <lineage>
        <taxon>Eukaryota</taxon>
        <taxon>Fungi</taxon>
        <taxon>Dikarya</taxon>
        <taxon>Basidiomycota</taxon>
        <taxon>Agaricomycotina</taxon>
        <taxon>Agaricomycetes</taxon>
        <taxon>Agaricomycetidae</taxon>
        <taxon>Agaricales</taxon>
        <taxon>Marasmiineae</taxon>
        <taxon>Omphalotaceae</taxon>
        <taxon>Marasmiellus</taxon>
    </lineage>
</organism>
<evidence type="ECO:0000313" key="3">
    <source>
        <dbReference type="Proteomes" id="UP001498398"/>
    </source>
</evidence>
<evidence type="ECO:0000313" key="2">
    <source>
        <dbReference type="EMBL" id="KAK7461772.1"/>
    </source>
</evidence>
<name>A0ABR1JI58_9AGAR</name>
<feature type="compositionally biased region" description="Pro residues" evidence="1">
    <location>
        <begin position="1"/>
        <end position="21"/>
    </location>
</feature>
<sequence>MPIPVPPNPAGFALPPAPADPPSHQDILAAKDYSRRVYKAHSIGTANVTAQNVAETEILFHSVVAQSAGEAAAPLWFAPAMAAALAPVNERLD</sequence>
<dbReference type="EMBL" id="JBANRG010000012">
    <property type="protein sequence ID" value="KAK7461772.1"/>
    <property type="molecule type" value="Genomic_DNA"/>
</dbReference>
<comment type="caution">
    <text evidence="2">The sequence shown here is derived from an EMBL/GenBank/DDBJ whole genome shotgun (WGS) entry which is preliminary data.</text>
</comment>